<accession>A0A8J4B433</accession>
<dbReference type="InterPro" id="IPR036770">
    <property type="entry name" value="Ankyrin_rpt-contain_sf"/>
</dbReference>
<dbReference type="EMBL" id="BNCO01000015">
    <property type="protein sequence ID" value="GIL53626.1"/>
    <property type="molecule type" value="Genomic_DNA"/>
</dbReference>
<dbReference type="SUPFAM" id="SSF48403">
    <property type="entry name" value="Ankyrin repeat"/>
    <property type="match status" value="1"/>
</dbReference>
<keyword evidence="2" id="KW-1185">Reference proteome</keyword>
<reference evidence="1" key="1">
    <citation type="journal article" date="2021" name="Proc. Natl. Acad. Sci. U.S.A.">
        <title>Three genomes in the algal genus Volvox reveal the fate of a haploid sex-determining region after a transition to homothallism.</title>
        <authorList>
            <person name="Yamamoto K."/>
            <person name="Hamaji T."/>
            <person name="Kawai-Toyooka H."/>
            <person name="Matsuzaki R."/>
            <person name="Takahashi F."/>
            <person name="Nishimura Y."/>
            <person name="Kawachi M."/>
            <person name="Noguchi H."/>
            <person name="Minakuchi Y."/>
            <person name="Umen J.G."/>
            <person name="Toyoda A."/>
            <person name="Nozaki H."/>
        </authorList>
    </citation>
    <scope>NUCLEOTIDE SEQUENCE</scope>
    <source>
        <strain evidence="1">NIES-3780</strain>
    </source>
</reference>
<dbReference type="AlphaFoldDB" id="A0A8J4B433"/>
<name>A0A8J4B433_9CHLO</name>
<dbReference type="Proteomes" id="UP000747399">
    <property type="component" value="Unassembled WGS sequence"/>
</dbReference>
<organism evidence="1 2">
    <name type="scientific">Volvox africanus</name>
    <dbReference type="NCBI Taxonomy" id="51714"/>
    <lineage>
        <taxon>Eukaryota</taxon>
        <taxon>Viridiplantae</taxon>
        <taxon>Chlorophyta</taxon>
        <taxon>core chlorophytes</taxon>
        <taxon>Chlorophyceae</taxon>
        <taxon>CS clade</taxon>
        <taxon>Chlamydomonadales</taxon>
        <taxon>Volvocaceae</taxon>
        <taxon>Volvox</taxon>
    </lineage>
</organism>
<dbReference type="PANTHER" id="PTHR46586">
    <property type="entry name" value="ANKYRIN REPEAT-CONTAINING PROTEIN"/>
    <property type="match status" value="1"/>
</dbReference>
<proteinExistence type="predicted"/>
<evidence type="ECO:0000313" key="1">
    <source>
        <dbReference type="EMBL" id="GIL53626.1"/>
    </source>
</evidence>
<evidence type="ECO:0000313" key="2">
    <source>
        <dbReference type="Proteomes" id="UP000747399"/>
    </source>
</evidence>
<protein>
    <recommendedName>
        <fullName evidence="3">F-box domain-containing protein</fullName>
    </recommendedName>
</protein>
<evidence type="ECO:0008006" key="3">
    <source>
        <dbReference type="Google" id="ProtNLM"/>
    </source>
</evidence>
<dbReference type="PANTHER" id="PTHR46586:SF3">
    <property type="entry name" value="ANKYRIN REPEAT-CONTAINING PROTEIN"/>
    <property type="match status" value="1"/>
</dbReference>
<comment type="caution">
    <text evidence="1">The sequence shown here is derived from an EMBL/GenBank/DDBJ whole genome shotgun (WGS) entry which is preliminary data.</text>
</comment>
<sequence length="618" mass="67189">MDTGAEFADRDDSGDPAAAPAELPRDILFRIFNFAHPNERAVTLRLVNSEFRCLEPRHIQFRDAVPAHAFQLWIVTNYTALTHSDRLKLFAAVSVSGCLENLGCLFEAQCPWSPVCFDSAAKADREHVLQWLLMEGCSVGTPTDCLTVVLSAAKHGSMSTLRWTVRVLRPELTMQVMAAAAAAKHSEWREKISWLLRIGCPWCPLTPLAAAQEGRLDVLQFLMQKGVRPKFNCHFAALARERMDICQWLEAEGVTVPASDVGGFSSDAAEAPFAQALRSGLRLPALRWLTERRGFRFRPSQVIVDAAASGGDVAVLSYILKLGVRREVPTAANSPTTEVLADALLTAARAGRYEVVRCLVQEYGAPLRAVVAAAVAAVSVGCKEGGSARAPTHTLNDAITAAAAATRTSVAEAECLATASTNSCSEVLRWLHSKGCPVDDRSIWNALSRGDLNGADTAYSMAIAGPFRKAALLEMTNRGSLDAMRWMVAHGSPLDGTAFMAAAARAGDLKKVQWLYEQRCDWDPSVFVEAAASGNCELLTWLKAKHCPMGRGAPYVAAATAHADGPDWVTLDFLRTLCCPFDTAALNRIIESCISKPWMSKMTTWLSMCPYELEELIT</sequence>
<gene>
    <name evidence="1" type="ORF">Vafri_9239</name>
</gene>
<dbReference type="Gene3D" id="1.25.40.20">
    <property type="entry name" value="Ankyrin repeat-containing domain"/>
    <property type="match status" value="1"/>
</dbReference>
<dbReference type="InterPro" id="IPR052050">
    <property type="entry name" value="SecEffector_AnkRepeat"/>
</dbReference>